<dbReference type="EMBL" id="FLRD01000100">
    <property type="protein sequence ID" value="SBT36925.1"/>
    <property type="molecule type" value="Genomic_DNA"/>
</dbReference>
<proteinExistence type="predicted"/>
<name>A0A1A8YZ94_PLAOA</name>
<reference evidence="1" key="2">
    <citation type="submission" date="2016-05" db="EMBL/GenBank/DDBJ databases">
        <authorList>
            <person name="Lavstsen T."/>
            <person name="Jespersen J.S."/>
        </authorList>
    </citation>
    <scope>NUCLEOTIDE SEQUENCE [LARGE SCALE GENOMIC DNA]</scope>
</reference>
<dbReference type="Proteomes" id="UP000078555">
    <property type="component" value="Unassembled WGS sequence"/>
</dbReference>
<gene>
    <name evidence="1" type="ORF">POVWA1_035030</name>
    <name evidence="2" type="ORF">POVWA2_034190</name>
</gene>
<dbReference type="Proteomes" id="UP000078550">
    <property type="component" value="Unassembled WGS sequence"/>
</dbReference>
<accession>A0A1A8YZ94</accession>
<evidence type="ECO:0000313" key="1">
    <source>
        <dbReference type="EMBL" id="SBT36925.1"/>
    </source>
</evidence>
<keyword evidence="4" id="KW-1185">Reference proteome</keyword>
<evidence type="ECO:0000313" key="4">
    <source>
        <dbReference type="Proteomes" id="UP000078555"/>
    </source>
</evidence>
<sequence>MKGIQVDEGCMKRENTSDIRDINKVTSDVMNDIFELDLRDILKKFSNEKDISDAIEFVNDKINTLNSFINKIAKEKYEYFYRYVDKINNAGKMEKWNHRDMVNIEKEYNASYEQLRVEENKLLSLINEKRCLIEIEKVIRLYEIVDIEVGRLCREIKDSTDWNILDFCQIGKPEDEGPLSNKERGKNFEILHGGNISSNWDSNLGVNYDSNGRNKDGRTAEPFGNVRFPLLVKFIKRISSIRHFITYHNVQSVSIIKMKLRRLRACEDFLLNILIQYVSSNFFNDEQYESRVKQCFEAFGYLNIEKYCLTKIVSNKINKVISYVSKIKEGGENVRENFFLILQNCKSSIDQIGYINEIVRNDYARGEVINSEVLGENVNEKTIGSGSTESNSHDDGRDCKGVHIYTEFYVPYINILINNKINEFIKKEDMLYVLNLYEEFLHIVRNKNDFKVHEKDLLLNLFSKEYEEITFSSINKLVNLVELLFQKRTARNNVEYEQDYNFPTIFDIKNYVEVFYEELYTHIFYPYIFRKIIVSCNNSLLLLSNHLNNLKQNLNVRIDIDIKNKYVTFDYSYKNLKYNLELFLISKQLLRHLINNLAELKRKIMEIKKRTYKLKYTRTCSHKGREVNFVSKELEEEESENEEFPVNLCTGNNNVIVLSFKESFDEFFNFQDYLNKYFCDIFPRAKGGRESGELFDVTKCGAKVGEGERENKKEDINDDPSVNVCNVENSDDGGGDSRILATFEISYISDVRHSDFNVNNCYDIGWGEGEEDYEITPFFIKERGKKRNNFYDFIELEKGICELNNAVNSCMYECFECFEKKTIWYFKNNCEYLGTDDIHSQFDQLCIYFYNNLIQRIPQYECTQMINNLTNRILIYLIALSSYYLVSQMDIYLFKYYESIQKIRNNLTIPTLNFDYKLCTLFKKSIDVRSGKGDHENIPSFFFPITFVILHGGRSIVEYLNVTEEKFINLMVDHLKNPLQAVNRKCNSNQNLIFMLNKISKGMLIKKDYFTKS</sequence>
<evidence type="ECO:0000313" key="3">
    <source>
        <dbReference type="Proteomes" id="UP000078550"/>
    </source>
</evidence>
<protein>
    <submittedName>
        <fullName evidence="1">Uncharacterized protein</fullName>
    </submittedName>
</protein>
<organism evidence="1 4">
    <name type="scientific">Plasmodium ovale wallikeri</name>
    <dbReference type="NCBI Taxonomy" id="864142"/>
    <lineage>
        <taxon>Eukaryota</taxon>
        <taxon>Sar</taxon>
        <taxon>Alveolata</taxon>
        <taxon>Apicomplexa</taxon>
        <taxon>Aconoidasida</taxon>
        <taxon>Haemosporida</taxon>
        <taxon>Plasmodiidae</taxon>
        <taxon>Plasmodium</taxon>
        <taxon>Plasmodium (Plasmodium)</taxon>
    </lineage>
</organism>
<reference evidence="3 4" key="1">
    <citation type="submission" date="2016-05" db="EMBL/GenBank/DDBJ databases">
        <authorList>
            <person name="Naeem Raeece"/>
        </authorList>
    </citation>
    <scope>NUCLEOTIDE SEQUENCE [LARGE SCALE GENOMIC DNA]</scope>
</reference>
<evidence type="ECO:0000313" key="2">
    <source>
        <dbReference type="EMBL" id="SBT37611.1"/>
    </source>
</evidence>
<dbReference type="AlphaFoldDB" id="A0A1A8YZ94"/>
<dbReference type="EMBL" id="FLRE01000129">
    <property type="protein sequence ID" value="SBT37611.1"/>
    <property type="molecule type" value="Genomic_DNA"/>
</dbReference>